<evidence type="ECO:0000256" key="1">
    <source>
        <dbReference type="SAM" id="Phobius"/>
    </source>
</evidence>
<feature type="transmembrane region" description="Helical" evidence="1">
    <location>
        <begin position="73"/>
        <end position="93"/>
    </location>
</feature>
<evidence type="ECO:0000313" key="2">
    <source>
        <dbReference type="EMBL" id="KKR70412.1"/>
    </source>
</evidence>
<gene>
    <name evidence="2" type="ORF">UU13_C0006G0014</name>
</gene>
<keyword evidence="1" id="KW-0812">Transmembrane</keyword>
<name>A0A0G0W560_9BACT</name>
<evidence type="ECO:0000313" key="3">
    <source>
        <dbReference type="Proteomes" id="UP000034452"/>
    </source>
</evidence>
<keyword evidence="1" id="KW-0472">Membrane</keyword>
<dbReference type="AlphaFoldDB" id="A0A0G0W560"/>
<comment type="caution">
    <text evidence="2">The sequence shown here is derived from an EMBL/GenBank/DDBJ whole genome shotgun (WGS) entry which is preliminary data.</text>
</comment>
<reference evidence="2 3" key="1">
    <citation type="journal article" date="2015" name="Nature">
        <title>rRNA introns, odd ribosomes, and small enigmatic genomes across a large radiation of phyla.</title>
        <authorList>
            <person name="Brown C.T."/>
            <person name="Hug L.A."/>
            <person name="Thomas B.C."/>
            <person name="Sharon I."/>
            <person name="Castelle C.J."/>
            <person name="Singh A."/>
            <person name="Wilkins M.J."/>
            <person name="Williams K.H."/>
            <person name="Banfield J.F."/>
        </authorList>
    </citation>
    <scope>NUCLEOTIDE SEQUENCE [LARGE SCALE GENOMIC DNA]</scope>
</reference>
<organism evidence="2 3">
    <name type="scientific">Candidatus Nomurabacteria bacterium GW2011_GWB1_40_7</name>
    <dbReference type="NCBI Taxonomy" id="1618744"/>
    <lineage>
        <taxon>Bacteria</taxon>
        <taxon>Candidatus Nomuraibacteriota</taxon>
    </lineage>
</organism>
<protein>
    <submittedName>
        <fullName evidence="2">Uncharacterized protein</fullName>
    </submittedName>
</protein>
<keyword evidence="1" id="KW-1133">Transmembrane helix</keyword>
<sequence length="131" mass="14539">MKYLVVLLLIISFAGMGIFGFALFDMGPENGGNCLASAIDGTECSANIIDSAGHHISAVKTFTETIVPSSDGLLLLLAFLFLIFIFSFHKNLLYPKLEFFPQRLRNLIFNSFYSKQKIISWLSLLELSPAL</sequence>
<accession>A0A0G0W560</accession>
<dbReference type="Proteomes" id="UP000034452">
    <property type="component" value="Unassembled WGS sequence"/>
</dbReference>
<proteinExistence type="predicted"/>
<dbReference type="EMBL" id="LBZL01000006">
    <property type="protein sequence ID" value="KKR70412.1"/>
    <property type="molecule type" value="Genomic_DNA"/>
</dbReference>